<proteinExistence type="inferred from homology"/>
<dbReference type="Pfam" id="PF00085">
    <property type="entry name" value="Thioredoxin"/>
    <property type="match status" value="1"/>
</dbReference>
<keyword evidence="5 9" id="KW-0676">Redox-active center</keyword>
<protein>
    <recommendedName>
        <fullName evidence="6 7">Thioredoxin</fullName>
    </recommendedName>
</protein>
<dbReference type="NCBIfam" id="TIGR01068">
    <property type="entry name" value="thioredoxin"/>
    <property type="match status" value="1"/>
</dbReference>
<evidence type="ECO:0000256" key="1">
    <source>
        <dbReference type="ARBA" id="ARBA00008987"/>
    </source>
</evidence>
<dbReference type="GO" id="GO:0015035">
    <property type="term" value="F:protein-disulfide reductase activity"/>
    <property type="evidence" value="ECO:0007669"/>
    <property type="project" value="UniProtKB-UniRule"/>
</dbReference>
<evidence type="ECO:0000256" key="9">
    <source>
        <dbReference type="PIRSR" id="PIRSR000077-4"/>
    </source>
</evidence>
<gene>
    <name evidence="11" type="ORF">A3I56_00655</name>
</gene>
<keyword evidence="4 9" id="KW-1015">Disulfide bond</keyword>
<evidence type="ECO:0000256" key="5">
    <source>
        <dbReference type="ARBA" id="ARBA00023284"/>
    </source>
</evidence>
<dbReference type="PROSITE" id="PS00194">
    <property type="entry name" value="THIOREDOXIN_1"/>
    <property type="match status" value="1"/>
</dbReference>
<dbReference type="InterPro" id="IPR036249">
    <property type="entry name" value="Thioredoxin-like_sf"/>
</dbReference>
<keyword evidence="3" id="KW-0249">Electron transport</keyword>
<dbReference type="InterPro" id="IPR005746">
    <property type="entry name" value="Thioredoxin"/>
</dbReference>
<evidence type="ECO:0000256" key="4">
    <source>
        <dbReference type="ARBA" id="ARBA00023157"/>
    </source>
</evidence>
<dbReference type="SUPFAM" id="SSF52833">
    <property type="entry name" value="Thioredoxin-like"/>
    <property type="match status" value="1"/>
</dbReference>
<dbReference type="CDD" id="cd02947">
    <property type="entry name" value="TRX_family"/>
    <property type="match status" value="1"/>
</dbReference>
<sequence length="116" mass="13352">MTQQSQITHTVLPVTTETFDEEVLRHDGAVFVDFYADWCGPCKMTSPLIEDLAQDPKYKSVKFVQVDVDSSQELALRYSIFSIPTFMGFRKGDVVMQFAGARDRMWFESELQRLMA</sequence>
<dbReference type="GO" id="GO:0005737">
    <property type="term" value="C:cytoplasm"/>
    <property type="evidence" value="ECO:0007669"/>
    <property type="project" value="TreeGrafter"/>
</dbReference>
<feature type="active site" description="Nucleophile" evidence="8">
    <location>
        <position position="39"/>
    </location>
</feature>
<feature type="site" description="Contributes to redox potential value" evidence="8">
    <location>
        <position position="41"/>
    </location>
</feature>
<evidence type="ECO:0000256" key="6">
    <source>
        <dbReference type="NCBIfam" id="TIGR01068"/>
    </source>
</evidence>
<feature type="active site" description="Nucleophile" evidence="8">
    <location>
        <position position="42"/>
    </location>
</feature>
<keyword evidence="2" id="KW-0813">Transport</keyword>
<dbReference type="PANTHER" id="PTHR45663:SF11">
    <property type="entry name" value="GEO12009P1"/>
    <property type="match status" value="1"/>
</dbReference>
<evidence type="ECO:0000256" key="2">
    <source>
        <dbReference type="ARBA" id="ARBA00022448"/>
    </source>
</evidence>
<dbReference type="PANTHER" id="PTHR45663">
    <property type="entry name" value="GEO12009P1"/>
    <property type="match status" value="1"/>
</dbReference>
<feature type="site" description="Contributes to redox potential value" evidence="8">
    <location>
        <position position="40"/>
    </location>
</feature>
<dbReference type="PRINTS" id="PR00421">
    <property type="entry name" value="THIOREDOXIN"/>
</dbReference>
<dbReference type="Gene3D" id="3.40.30.10">
    <property type="entry name" value="Glutaredoxin"/>
    <property type="match status" value="1"/>
</dbReference>
<reference evidence="11 12" key="1">
    <citation type="journal article" date="2016" name="Nat. Commun.">
        <title>Thousands of microbial genomes shed light on interconnected biogeochemical processes in an aquifer system.</title>
        <authorList>
            <person name="Anantharaman K."/>
            <person name="Brown C.T."/>
            <person name="Hug L.A."/>
            <person name="Sharon I."/>
            <person name="Castelle C.J."/>
            <person name="Probst A.J."/>
            <person name="Thomas B.C."/>
            <person name="Singh A."/>
            <person name="Wilkins M.J."/>
            <person name="Karaoz U."/>
            <person name="Brodie E.L."/>
            <person name="Williams K.H."/>
            <person name="Hubbard S.S."/>
            <person name="Banfield J.F."/>
        </authorList>
    </citation>
    <scope>NUCLEOTIDE SEQUENCE [LARGE SCALE GENOMIC DNA]</scope>
</reference>
<dbReference type="Proteomes" id="UP000176269">
    <property type="component" value="Unassembled WGS sequence"/>
</dbReference>
<dbReference type="InterPro" id="IPR017937">
    <property type="entry name" value="Thioredoxin_CS"/>
</dbReference>
<feature type="disulfide bond" description="Redox-active" evidence="9">
    <location>
        <begin position="39"/>
        <end position="42"/>
    </location>
</feature>
<accession>A0A1F7JVU6</accession>
<dbReference type="PROSITE" id="PS51352">
    <property type="entry name" value="THIOREDOXIN_2"/>
    <property type="match status" value="1"/>
</dbReference>
<evidence type="ECO:0000256" key="3">
    <source>
        <dbReference type="ARBA" id="ARBA00022982"/>
    </source>
</evidence>
<dbReference type="AlphaFoldDB" id="A0A1F7JVU6"/>
<evidence type="ECO:0000256" key="8">
    <source>
        <dbReference type="PIRSR" id="PIRSR000077-1"/>
    </source>
</evidence>
<dbReference type="EMBL" id="MGBC01000037">
    <property type="protein sequence ID" value="OGK59731.1"/>
    <property type="molecule type" value="Genomic_DNA"/>
</dbReference>
<evidence type="ECO:0000313" key="12">
    <source>
        <dbReference type="Proteomes" id="UP000176269"/>
    </source>
</evidence>
<feature type="domain" description="Thioredoxin" evidence="10">
    <location>
        <begin position="1"/>
        <end position="116"/>
    </location>
</feature>
<dbReference type="InterPro" id="IPR013766">
    <property type="entry name" value="Thioredoxin_domain"/>
</dbReference>
<organism evidence="11 12">
    <name type="scientific">Candidatus Roizmanbacteria bacterium RIFCSPLOWO2_02_FULL_43_10</name>
    <dbReference type="NCBI Taxonomy" id="1802078"/>
    <lineage>
        <taxon>Bacteria</taxon>
        <taxon>Candidatus Roizmaniibacteriota</taxon>
    </lineage>
</organism>
<name>A0A1F7JVU6_9BACT</name>
<comment type="similarity">
    <text evidence="1 7">Belongs to the thioredoxin family.</text>
</comment>
<evidence type="ECO:0000313" key="11">
    <source>
        <dbReference type="EMBL" id="OGK59731.1"/>
    </source>
</evidence>
<comment type="caution">
    <text evidence="11">The sequence shown here is derived from an EMBL/GenBank/DDBJ whole genome shotgun (WGS) entry which is preliminary data.</text>
</comment>
<evidence type="ECO:0000256" key="7">
    <source>
        <dbReference type="PIRNR" id="PIRNR000077"/>
    </source>
</evidence>
<dbReference type="PIRSF" id="PIRSF000077">
    <property type="entry name" value="Thioredoxin"/>
    <property type="match status" value="1"/>
</dbReference>
<evidence type="ECO:0000259" key="10">
    <source>
        <dbReference type="PROSITE" id="PS51352"/>
    </source>
</evidence>
<feature type="site" description="Deprotonates C-terminal active site Cys" evidence="8">
    <location>
        <position position="33"/>
    </location>
</feature>